<dbReference type="GO" id="GO:0015628">
    <property type="term" value="P:protein secretion by the type II secretion system"/>
    <property type="evidence" value="ECO:0007669"/>
    <property type="project" value="TreeGrafter"/>
</dbReference>
<dbReference type="SMART" id="SM00278">
    <property type="entry name" value="HhH1"/>
    <property type="match status" value="2"/>
</dbReference>
<reference evidence="4" key="1">
    <citation type="submission" date="2016-10" db="EMBL/GenBank/DDBJ databases">
        <authorList>
            <person name="Varghese N."/>
            <person name="Submissions S."/>
        </authorList>
    </citation>
    <scope>NUCLEOTIDE SEQUENCE [LARGE SCALE GENOMIC DNA]</scope>
    <source>
        <strain evidence="4">CCTCC 2012022</strain>
    </source>
</reference>
<keyword evidence="1" id="KW-0732">Signal</keyword>
<dbReference type="InterPro" id="IPR003583">
    <property type="entry name" value="Hlx-hairpin-Hlx_DNA-bd_motif"/>
</dbReference>
<sequence length="109" mass="11233">MSRLRLSSLVFALLAGFSLAAHAAPTEPPAPAPATAPQVQVAQVTKVSLNSADAETLARELSGVGAAKAQAIVAYRDSQGPFAAVDELLEVKGIGPAILEKNRDRLSVD</sequence>
<evidence type="ECO:0000256" key="1">
    <source>
        <dbReference type="SAM" id="SignalP"/>
    </source>
</evidence>
<dbReference type="STRING" id="1245526.SAMN05216580_2269"/>
<dbReference type="PANTHER" id="PTHR21180:SF32">
    <property type="entry name" value="ENDONUCLEASE_EXONUCLEASE_PHOSPHATASE FAMILY DOMAIN-CONTAINING PROTEIN 1"/>
    <property type="match status" value="1"/>
</dbReference>
<organism evidence="3 4">
    <name type="scientific">Geopseudomonas guangdongensis</name>
    <dbReference type="NCBI Taxonomy" id="1245526"/>
    <lineage>
        <taxon>Bacteria</taxon>
        <taxon>Pseudomonadati</taxon>
        <taxon>Pseudomonadota</taxon>
        <taxon>Gammaproteobacteria</taxon>
        <taxon>Pseudomonadales</taxon>
        <taxon>Pseudomonadaceae</taxon>
        <taxon>Geopseudomonas</taxon>
    </lineage>
</organism>
<dbReference type="AlphaFoldDB" id="A0A1H2HDH4"/>
<proteinExistence type="predicted"/>
<evidence type="ECO:0000259" key="2">
    <source>
        <dbReference type="SMART" id="SM00278"/>
    </source>
</evidence>
<name>A0A1H2HDH4_9GAMM</name>
<dbReference type="NCBIfam" id="TIGR00426">
    <property type="entry name" value="competence protein ComEA helix-hairpin-helix repeat region"/>
    <property type="match status" value="1"/>
</dbReference>
<dbReference type="EMBL" id="LT629780">
    <property type="protein sequence ID" value="SDU29894.1"/>
    <property type="molecule type" value="Genomic_DNA"/>
</dbReference>
<accession>A0A1H2HDH4</accession>
<dbReference type="InterPro" id="IPR051675">
    <property type="entry name" value="Endo/Exo/Phosphatase_dom_1"/>
</dbReference>
<evidence type="ECO:0000313" key="4">
    <source>
        <dbReference type="Proteomes" id="UP000243063"/>
    </source>
</evidence>
<dbReference type="PANTHER" id="PTHR21180">
    <property type="entry name" value="ENDONUCLEASE/EXONUCLEASE/PHOSPHATASE FAMILY DOMAIN-CONTAINING PROTEIN 1"/>
    <property type="match status" value="1"/>
</dbReference>
<dbReference type="GO" id="GO:0003677">
    <property type="term" value="F:DNA binding"/>
    <property type="evidence" value="ECO:0007669"/>
    <property type="project" value="InterPro"/>
</dbReference>
<dbReference type="SUPFAM" id="SSF47781">
    <property type="entry name" value="RuvA domain 2-like"/>
    <property type="match status" value="1"/>
</dbReference>
<dbReference type="InterPro" id="IPR004509">
    <property type="entry name" value="Competence_ComEA_HhH"/>
</dbReference>
<dbReference type="RefSeq" id="WP_090214491.1">
    <property type="nucleotide sequence ID" value="NZ_LT629780.1"/>
</dbReference>
<protein>
    <submittedName>
        <fullName evidence="3">Competence protein ComEA</fullName>
    </submittedName>
</protein>
<dbReference type="Gene3D" id="1.10.150.320">
    <property type="entry name" value="Photosystem II 12 kDa extrinsic protein"/>
    <property type="match status" value="1"/>
</dbReference>
<feature type="signal peptide" evidence="1">
    <location>
        <begin position="1"/>
        <end position="23"/>
    </location>
</feature>
<dbReference type="Proteomes" id="UP000243063">
    <property type="component" value="Chromosome I"/>
</dbReference>
<dbReference type="GO" id="GO:0006281">
    <property type="term" value="P:DNA repair"/>
    <property type="evidence" value="ECO:0007669"/>
    <property type="project" value="InterPro"/>
</dbReference>
<dbReference type="OrthoDB" id="7510573at2"/>
<dbReference type="GO" id="GO:0015627">
    <property type="term" value="C:type II protein secretion system complex"/>
    <property type="evidence" value="ECO:0007669"/>
    <property type="project" value="TreeGrafter"/>
</dbReference>
<feature type="domain" description="Helix-hairpin-helix DNA-binding motif class 1" evidence="2">
    <location>
        <begin position="86"/>
        <end position="105"/>
    </location>
</feature>
<feature type="chain" id="PRO_5009275635" evidence="1">
    <location>
        <begin position="24"/>
        <end position="109"/>
    </location>
</feature>
<gene>
    <name evidence="3" type="ORF">SAMN05216580_2269</name>
</gene>
<keyword evidence="4" id="KW-1185">Reference proteome</keyword>
<dbReference type="InterPro" id="IPR010994">
    <property type="entry name" value="RuvA_2-like"/>
</dbReference>
<evidence type="ECO:0000313" key="3">
    <source>
        <dbReference type="EMBL" id="SDU29894.1"/>
    </source>
</evidence>
<feature type="domain" description="Helix-hairpin-helix DNA-binding motif class 1" evidence="2">
    <location>
        <begin position="56"/>
        <end position="75"/>
    </location>
</feature>
<dbReference type="Pfam" id="PF12836">
    <property type="entry name" value="HHH_3"/>
    <property type="match status" value="1"/>
</dbReference>